<feature type="transmembrane region" description="Helical" evidence="1">
    <location>
        <begin position="76"/>
        <end position="100"/>
    </location>
</feature>
<accession>X1SNA7</accession>
<evidence type="ECO:0000256" key="1">
    <source>
        <dbReference type="SAM" id="Phobius"/>
    </source>
</evidence>
<dbReference type="EMBL" id="BARW01020678">
    <property type="protein sequence ID" value="GAI94423.1"/>
    <property type="molecule type" value="Genomic_DNA"/>
</dbReference>
<organism evidence="2">
    <name type="scientific">marine sediment metagenome</name>
    <dbReference type="NCBI Taxonomy" id="412755"/>
    <lineage>
        <taxon>unclassified sequences</taxon>
        <taxon>metagenomes</taxon>
        <taxon>ecological metagenomes</taxon>
    </lineage>
</organism>
<reference evidence="2" key="1">
    <citation type="journal article" date="2014" name="Front. Microbiol.">
        <title>High frequency of phylogenetically diverse reductive dehalogenase-homologous genes in deep subseafloor sedimentary metagenomes.</title>
        <authorList>
            <person name="Kawai M."/>
            <person name="Futagami T."/>
            <person name="Toyoda A."/>
            <person name="Takaki Y."/>
            <person name="Nishi S."/>
            <person name="Hori S."/>
            <person name="Arai W."/>
            <person name="Tsubouchi T."/>
            <person name="Morono Y."/>
            <person name="Uchiyama I."/>
            <person name="Ito T."/>
            <person name="Fujiyama A."/>
            <person name="Inagaki F."/>
            <person name="Takami H."/>
        </authorList>
    </citation>
    <scope>NUCLEOTIDE SEQUENCE</scope>
    <source>
        <strain evidence="2">Expedition CK06-06</strain>
    </source>
</reference>
<sequence>DEETLDTTTRTGTANYEINEELWNRIFNIETGLDEVKRETEAEINRALDEVSTFSERFYNRVTFDLDQMREDAQKLLVPMASLMAEGLMTMIPAAISSLFSEFMDAFFEDA</sequence>
<protein>
    <submittedName>
        <fullName evidence="2">Uncharacterized protein</fullName>
    </submittedName>
</protein>
<feature type="non-terminal residue" evidence="2">
    <location>
        <position position="1"/>
    </location>
</feature>
<evidence type="ECO:0000313" key="2">
    <source>
        <dbReference type="EMBL" id="GAI94423.1"/>
    </source>
</evidence>
<keyword evidence="1" id="KW-0812">Transmembrane</keyword>
<gene>
    <name evidence="2" type="ORF">S12H4_34886</name>
</gene>
<comment type="caution">
    <text evidence="2">The sequence shown here is derived from an EMBL/GenBank/DDBJ whole genome shotgun (WGS) entry which is preliminary data.</text>
</comment>
<dbReference type="AlphaFoldDB" id="X1SNA7"/>
<keyword evidence="1" id="KW-0472">Membrane</keyword>
<name>X1SNA7_9ZZZZ</name>
<proteinExistence type="predicted"/>
<keyword evidence="1" id="KW-1133">Transmembrane helix</keyword>